<keyword evidence="7 8" id="KW-0472">Membrane</keyword>
<evidence type="ECO:0000256" key="7">
    <source>
        <dbReference type="ARBA" id="ARBA00023136"/>
    </source>
</evidence>
<keyword evidence="11" id="KW-1185">Reference proteome</keyword>
<evidence type="ECO:0000313" key="10">
    <source>
        <dbReference type="EMBL" id="MBW7474145.1"/>
    </source>
</evidence>
<feature type="transmembrane region" description="Helical" evidence="8">
    <location>
        <begin position="80"/>
        <end position="102"/>
    </location>
</feature>
<dbReference type="Pfam" id="PF00528">
    <property type="entry name" value="BPD_transp_1"/>
    <property type="match status" value="1"/>
</dbReference>
<comment type="subcellular location">
    <subcellularLocation>
        <location evidence="1 8">Cell membrane</location>
        <topology evidence="1 8">Multi-pass membrane protein</topology>
    </subcellularLocation>
</comment>
<evidence type="ECO:0000256" key="8">
    <source>
        <dbReference type="RuleBase" id="RU363032"/>
    </source>
</evidence>
<proteinExistence type="inferred from homology"/>
<feature type="transmembrane region" description="Helical" evidence="8">
    <location>
        <begin position="29"/>
        <end position="47"/>
    </location>
</feature>
<gene>
    <name evidence="10" type="ORF">K0T92_05270</name>
</gene>
<feature type="transmembrane region" description="Helical" evidence="8">
    <location>
        <begin position="288"/>
        <end position="311"/>
    </location>
</feature>
<feature type="domain" description="ABC transmembrane type-1" evidence="9">
    <location>
        <begin position="203"/>
        <end position="423"/>
    </location>
</feature>
<dbReference type="SUPFAM" id="SSF161098">
    <property type="entry name" value="MetI-like"/>
    <property type="match status" value="1"/>
</dbReference>
<sequence length="437" mass="49460">MNRHATTAGWLSVLSMGLGQFYNRQYIKGLLFLLFHAIGLSFILIKLRTHLIGMITLGDQGQHLEKVGRIYKNVEGDHSIFMLIFGVLSSLVVVVYLFVYYLNIRDAVLTGRMRNKGHEPVPFSKSMYNVATNSFPWLLLAVPILGVVFFTIMPIIFTSLVAFTNYSSPNHIPPKNLVDWVGFQTFIDLFTLNVWSNTFFGVLTWTLIWAFLATITCYFGGILVALLINQPGVRLKGMWRTIYIIPYAIPQFVSLLVFRNMLNEKFGPINQYFRYFGLEGLPWLNDPFWAKVSVIVVNMWIGIPVSMVLVLGMLTTIPKDLYEAAEIDGASPWMRFRNITMPYILFATAPILITQFAGNINSFNVIFLLTGGRPVSADYNNAGATDLLVTWLYKLTLDLNNYNVAGALGILIFLIIASLSIVSFTRTKSFKEEDMIQ</sequence>
<keyword evidence="4" id="KW-0762">Sugar transport</keyword>
<keyword evidence="5 8" id="KW-0812">Transmembrane</keyword>
<dbReference type="Gene3D" id="1.10.3720.10">
    <property type="entry name" value="MetI-like"/>
    <property type="match status" value="1"/>
</dbReference>
<keyword evidence="3" id="KW-1003">Cell membrane</keyword>
<dbReference type="Proteomes" id="UP000812277">
    <property type="component" value="Unassembled WGS sequence"/>
</dbReference>
<dbReference type="SUPFAM" id="SSF160964">
    <property type="entry name" value="MalF N-terminal region-like"/>
    <property type="match status" value="1"/>
</dbReference>
<dbReference type="InterPro" id="IPR000515">
    <property type="entry name" value="MetI-like"/>
</dbReference>
<feature type="transmembrane region" description="Helical" evidence="8">
    <location>
        <begin position="207"/>
        <end position="229"/>
    </location>
</feature>
<name>A0ABS7D2I2_9BACL</name>
<feature type="transmembrane region" description="Helical" evidence="8">
    <location>
        <begin position="137"/>
        <end position="165"/>
    </location>
</feature>
<accession>A0ABS7D2I2</accession>
<reference evidence="10 11" key="1">
    <citation type="submission" date="2021-07" db="EMBL/GenBank/DDBJ databases">
        <title>Paenibacillus radiodurans sp. nov., isolated from the southeastern edge of Tengger Desert.</title>
        <authorList>
            <person name="Zhang G."/>
        </authorList>
    </citation>
    <scope>NUCLEOTIDE SEQUENCE [LARGE SCALE GENOMIC DNA]</scope>
    <source>
        <strain evidence="10 11">DT7-4</strain>
    </source>
</reference>
<evidence type="ECO:0000256" key="3">
    <source>
        <dbReference type="ARBA" id="ARBA00022475"/>
    </source>
</evidence>
<dbReference type="RefSeq" id="WP_219871386.1">
    <property type="nucleotide sequence ID" value="NZ_JAHZIJ010000002.1"/>
</dbReference>
<feature type="transmembrane region" description="Helical" evidence="8">
    <location>
        <begin position="241"/>
        <end position="258"/>
    </location>
</feature>
<evidence type="ECO:0000256" key="4">
    <source>
        <dbReference type="ARBA" id="ARBA00022597"/>
    </source>
</evidence>
<evidence type="ECO:0000256" key="2">
    <source>
        <dbReference type="ARBA" id="ARBA00022448"/>
    </source>
</evidence>
<dbReference type="InterPro" id="IPR035906">
    <property type="entry name" value="MetI-like_sf"/>
</dbReference>
<evidence type="ECO:0000256" key="6">
    <source>
        <dbReference type="ARBA" id="ARBA00022989"/>
    </source>
</evidence>
<evidence type="ECO:0000256" key="5">
    <source>
        <dbReference type="ARBA" id="ARBA00022692"/>
    </source>
</evidence>
<comment type="caution">
    <text evidence="10">The sequence shown here is derived from an EMBL/GenBank/DDBJ whole genome shotgun (WGS) entry which is preliminary data.</text>
</comment>
<feature type="transmembrane region" description="Helical" evidence="8">
    <location>
        <begin position="402"/>
        <end position="425"/>
    </location>
</feature>
<feature type="transmembrane region" description="Helical" evidence="8">
    <location>
        <begin position="343"/>
        <end position="369"/>
    </location>
</feature>
<keyword evidence="2 8" id="KW-0813">Transport</keyword>
<dbReference type="PANTHER" id="PTHR47314:SF2">
    <property type="entry name" value="GALACTOOLIGOSACCHARIDES TRANSPORT SYSTEM PERMEASE PROTEIN GANP"/>
    <property type="match status" value="1"/>
</dbReference>
<dbReference type="PROSITE" id="PS50928">
    <property type="entry name" value="ABC_TM1"/>
    <property type="match status" value="1"/>
</dbReference>
<protein>
    <submittedName>
        <fullName evidence="10">Sugar ABC transporter permease</fullName>
    </submittedName>
</protein>
<dbReference type="PANTHER" id="PTHR47314">
    <property type="entry name" value="MALTOSE/MALTODEXTRIN TRANSPORT SYSTEM PERMEASE PROTEIN MALF"/>
    <property type="match status" value="1"/>
</dbReference>
<dbReference type="EMBL" id="JAHZIJ010000002">
    <property type="protein sequence ID" value="MBW7474145.1"/>
    <property type="molecule type" value="Genomic_DNA"/>
</dbReference>
<dbReference type="CDD" id="cd06261">
    <property type="entry name" value="TM_PBP2"/>
    <property type="match status" value="1"/>
</dbReference>
<evidence type="ECO:0000313" key="11">
    <source>
        <dbReference type="Proteomes" id="UP000812277"/>
    </source>
</evidence>
<evidence type="ECO:0000259" key="9">
    <source>
        <dbReference type="PROSITE" id="PS50928"/>
    </source>
</evidence>
<evidence type="ECO:0000256" key="1">
    <source>
        <dbReference type="ARBA" id="ARBA00004651"/>
    </source>
</evidence>
<keyword evidence="6 8" id="KW-1133">Transmembrane helix</keyword>
<organism evidence="10 11">
    <name type="scientific">Paenibacillus oenotherae</name>
    <dbReference type="NCBI Taxonomy" id="1435645"/>
    <lineage>
        <taxon>Bacteria</taxon>
        <taxon>Bacillati</taxon>
        <taxon>Bacillota</taxon>
        <taxon>Bacilli</taxon>
        <taxon>Bacillales</taxon>
        <taxon>Paenibacillaceae</taxon>
        <taxon>Paenibacillus</taxon>
    </lineage>
</organism>
<comment type="similarity">
    <text evidence="8">Belongs to the binding-protein-dependent transport system permease family.</text>
</comment>